<dbReference type="GO" id="GO:0005344">
    <property type="term" value="F:oxygen carrier activity"/>
    <property type="evidence" value="ECO:0007669"/>
    <property type="project" value="UniProtKB-KW"/>
</dbReference>
<evidence type="ECO:0000256" key="4">
    <source>
        <dbReference type="ARBA" id="ARBA00023004"/>
    </source>
</evidence>
<dbReference type="AlphaFoldDB" id="A0A5C1E683"/>
<evidence type="ECO:0000256" key="3">
    <source>
        <dbReference type="ARBA" id="ARBA00022723"/>
    </source>
</evidence>
<keyword evidence="2" id="KW-0561">Oxygen transport</keyword>
<reference evidence="6 7" key="1">
    <citation type="submission" date="2017-07" db="EMBL/GenBank/DDBJ databases">
        <title>Complete genome sequence of Oryzomicrobium terrae TPP412.</title>
        <authorList>
            <person name="Chiu L.-W."/>
            <person name="Lo K.-J."/>
            <person name="Tsai Y.-M."/>
            <person name="Lin S.-S."/>
            <person name="Kuo C.-H."/>
            <person name="Liu C.-T."/>
        </authorList>
    </citation>
    <scope>NUCLEOTIDE SEQUENCE [LARGE SCALE GENOMIC DNA]</scope>
    <source>
        <strain evidence="6 7">TPP412</strain>
    </source>
</reference>
<sequence length="155" mass="16984">METLAPESLAAIPSAPSAATAPTGMAWQDRYLLQLAPMDDIHREFVSLVNALLVAPLEADLLPLMDALVEHTERHFAMEQRWMEESHFPPTACHEDEHTKSLAVVTAVRDKVAAGDAALGRTLARELVPWFDNHVASMDWALATWIARTGYAAAA</sequence>
<dbReference type="PROSITE" id="PS00550">
    <property type="entry name" value="HEMERYTHRINS"/>
    <property type="match status" value="1"/>
</dbReference>
<dbReference type="Proteomes" id="UP000323671">
    <property type="component" value="Chromosome"/>
</dbReference>
<name>A0A5C1E683_9RHOO</name>
<dbReference type="Gene3D" id="1.20.120.50">
    <property type="entry name" value="Hemerythrin-like"/>
    <property type="match status" value="1"/>
</dbReference>
<comment type="similarity">
    <text evidence="1">Belongs to the hemerythrin family.</text>
</comment>
<keyword evidence="3" id="KW-0479">Metal-binding</keyword>
<accession>A0A5C1E683</accession>
<dbReference type="Pfam" id="PF01814">
    <property type="entry name" value="Hemerythrin"/>
    <property type="match status" value="1"/>
</dbReference>
<evidence type="ECO:0000313" key="7">
    <source>
        <dbReference type="Proteomes" id="UP000323671"/>
    </source>
</evidence>
<feature type="domain" description="Hemerythrin-like" evidence="5">
    <location>
        <begin position="38"/>
        <end position="139"/>
    </location>
</feature>
<evidence type="ECO:0000256" key="1">
    <source>
        <dbReference type="ARBA" id="ARBA00010587"/>
    </source>
</evidence>
<keyword evidence="2" id="KW-0813">Transport</keyword>
<dbReference type="InterPro" id="IPR035938">
    <property type="entry name" value="Hemerythrin-like_sf"/>
</dbReference>
<dbReference type="InterPro" id="IPR050669">
    <property type="entry name" value="Hemerythrin"/>
</dbReference>
<evidence type="ECO:0000313" key="6">
    <source>
        <dbReference type="EMBL" id="QEL64144.1"/>
    </source>
</evidence>
<dbReference type="KEGG" id="otr:OTERR_06680"/>
<keyword evidence="7" id="KW-1185">Reference proteome</keyword>
<dbReference type="PANTHER" id="PTHR37164">
    <property type="entry name" value="BACTERIOHEMERYTHRIN"/>
    <property type="match status" value="1"/>
</dbReference>
<protein>
    <recommendedName>
        <fullName evidence="5">Hemerythrin-like domain-containing protein</fullName>
    </recommendedName>
</protein>
<dbReference type="InterPro" id="IPR016131">
    <property type="entry name" value="Haemerythrin_Fe_BS"/>
</dbReference>
<dbReference type="EMBL" id="CP022579">
    <property type="protein sequence ID" value="QEL64144.1"/>
    <property type="molecule type" value="Genomic_DNA"/>
</dbReference>
<organism evidence="6 7">
    <name type="scientific">Oryzomicrobium terrae</name>
    <dbReference type="NCBI Taxonomy" id="1735038"/>
    <lineage>
        <taxon>Bacteria</taxon>
        <taxon>Pseudomonadati</taxon>
        <taxon>Pseudomonadota</taxon>
        <taxon>Betaproteobacteria</taxon>
        <taxon>Rhodocyclales</taxon>
        <taxon>Rhodocyclaceae</taxon>
        <taxon>Oryzomicrobium</taxon>
    </lineage>
</organism>
<evidence type="ECO:0000256" key="2">
    <source>
        <dbReference type="ARBA" id="ARBA00022621"/>
    </source>
</evidence>
<dbReference type="SUPFAM" id="SSF47188">
    <property type="entry name" value="Hemerythrin-like"/>
    <property type="match status" value="1"/>
</dbReference>
<dbReference type="RefSeq" id="WP_223115992.1">
    <property type="nucleotide sequence ID" value="NZ_CP022579.1"/>
</dbReference>
<evidence type="ECO:0000259" key="5">
    <source>
        <dbReference type="Pfam" id="PF01814"/>
    </source>
</evidence>
<dbReference type="InterPro" id="IPR012827">
    <property type="entry name" value="Hemerythrin_metal-bd"/>
</dbReference>
<dbReference type="NCBIfam" id="TIGR02481">
    <property type="entry name" value="hemeryth_dom"/>
    <property type="match status" value="1"/>
</dbReference>
<dbReference type="GO" id="GO:0046872">
    <property type="term" value="F:metal ion binding"/>
    <property type="evidence" value="ECO:0007669"/>
    <property type="project" value="UniProtKB-KW"/>
</dbReference>
<proteinExistence type="inferred from homology"/>
<keyword evidence="4" id="KW-0408">Iron</keyword>
<dbReference type="CDD" id="cd12107">
    <property type="entry name" value="Hemerythrin"/>
    <property type="match status" value="1"/>
</dbReference>
<gene>
    <name evidence="6" type="ORF">OTERR_06680</name>
</gene>
<dbReference type="InterPro" id="IPR012312">
    <property type="entry name" value="Hemerythrin-like"/>
</dbReference>
<dbReference type="PANTHER" id="PTHR37164:SF1">
    <property type="entry name" value="BACTERIOHEMERYTHRIN"/>
    <property type="match status" value="1"/>
</dbReference>